<dbReference type="InterPro" id="IPR004684">
    <property type="entry name" value="2keto-3dGluconate_permease"/>
</dbReference>
<dbReference type="OrthoDB" id="3185611at2"/>
<feature type="transmembrane region" description="Helical" evidence="9">
    <location>
        <begin position="200"/>
        <end position="221"/>
    </location>
</feature>
<organism evidence="10 11">
    <name type="scientific">Albimonas donghaensis</name>
    <dbReference type="NCBI Taxonomy" id="356660"/>
    <lineage>
        <taxon>Bacteria</taxon>
        <taxon>Pseudomonadati</taxon>
        <taxon>Pseudomonadota</taxon>
        <taxon>Alphaproteobacteria</taxon>
        <taxon>Rhodobacterales</taxon>
        <taxon>Paracoccaceae</taxon>
        <taxon>Albimonas</taxon>
    </lineage>
</organism>
<accession>A0A1H2Y552</accession>
<keyword evidence="8 9" id="KW-0472">Membrane</keyword>
<keyword evidence="3" id="KW-1003">Cell membrane</keyword>
<evidence type="ECO:0000313" key="11">
    <source>
        <dbReference type="Proteomes" id="UP000199118"/>
    </source>
</evidence>
<proteinExistence type="inferred from homology"/>
<feature type="transmembrane region" description="Helical" evidence="9">
    <location>
        <begin position="166"/>
        <end position="188"/>
    </location>
</feature>
<keyword evidence="7 9" id="KW-1133">Transmembrane helix</keyword>
<evidence type="ECO:0000256" key="5">
    <source>
        <dbReference type="ARBA" id="ARBA00022692"/>
    </source>
</evidence>
<evidence type="ECO:0000256" key="9">
    <source>
        <dbReference type="SAM" id="Phobius"/>
    </source>
</evidence>
<feature type="transmembrane region" description="Helical" evidence="9">
    <location>
        <begin position="227"/>
        <end position="246"/>
    </location>
</feature>
<feature type="transmembrane region" description="Helical" evidence="9">
    <location>
        <begin position="137"/>
        <end position="160"/>
    </location>
</feature>
<gene>
    <name evidence="10" type="ORF">SAMN05444336_10316</name>
</gene>
<sequence length="333" mass="33730">MRIKDTLERIPGGMMVVPLLLGAVINTFAPGLLRIGNFTEALFVNSAGALIALFLLCAGAQINLRSVGPAAAKGVTLLAVKWVAGAAVGLAAYAFAGVDGLFLGMVPLAIVAAMTNSNGGLYVAIVGQYGRADDRAAYSILALNDGPFLTMIALAVFGAMGFVDGLFSIVSFISVLLPVVVGAILGNLDEKMRDFLSSGASMLIPFFAFALGMGIDFGAIIEGGLAGVLIGFLCTLVTGTLGYVAFRALGWNPIVGVAEGSTAGNAVATPMAIAGANAAFAPVAQLATVQVAAATVTTAILLPLYVSFLVRRTDLSGFAPDARPDADPAAARG</sequence>
<evidence type="ECO:0000256" key="6">
    <source>
        <dbReference type="ARBA" id="ARBA00022847"/>
    </source>
</evidence>
<name>A0A1H2Y552_9RHOB</name>
<keyword evidence="4" id="KW-0762">Sugar transport</keyword>
<evidence type="ECO:0000256" key="8">
    <source>
        <dbReference type="ARBA" id="ARBA00023136"/>
    </source>
</evidence>
<dbReference type="GO" id="GO:0016020">
    <property type="term" value="C:membrane"/>
    <property type="evidence" value="ECO:0007669"/>
    <property type="project" value="InterPro"/>
</dbReference>
<protein>
    <submittedName>
        <fullName evidence="10">2-keto-3-deoxygluconate permease</fullName>
    </submittedName>
</protein>
<keyword evidence="11" id="KW-1185">Reference proteome</keyword>
<dbReference type="GO" id="GO:0015649">
    <property type="term" value="F:2-keto-3-deoxygluconate:proton symporter activity"/>
    <property type="evidence" value="ECO:0007669"/>
    <property type="project" value="InterPro"/>
</dbReference>
<feature type="transmembrane region" description="Helical" evidence="9">
    <location>
        <begin position="41"/>
        <end position="62"/>
    </location>
</feature>
<evidence type="ECO:0000313" key="10">
    <source>
        <dbReference type="EMBL" id="SDX00322.1"/>
    </source>
</evidence>
<evidence type="ECO:0000256" key="2">
    <source>
        <dbReference type="ARBA" id="ARBA00022448"/>
    </source>
</evidence>
<comment type="similarity">
    <text evidence="1">Belongs to the KdgT transporter family.</text>
</comment>
<evidence type="ECO:0000256" key="4">
    <source>
        <dbReference type="ARBA" id="ARBA00022597"/>
    </source>
</evidence>
<evidence type="ECO:0000256" key="7">
    <source>
        <dbReference type="ARBA" id="ARBA00022989"/>
    </source>
</evidence>
<dbReference type="Proteomes" id="UP000199118">
    <property type="component" value="Unassembled WGS sequence"/>
</dbReference>
<evidence type="ECO:0000256" key="1">
    <source>
        <dbReference type="ARBA" id="ARBA00006430"/>
    </source>
</evidence>
<feature type="transmembrane region" description="Helical" evidence="9">
    <location>
        <begin position="12"/>
        <end position="29"/>
    </location>
</feature>
<evidence type="ECO:0000256" key="3">
    <source>
        <dbReference type="ARBA" id="ARBA00022475"/>
    </source>
</evidence>
<dbReference type="STRING" id="356660.SAMN05444336_10316"/>
<dbReference type="Pfam" id="PF03812">
    <property type="entry name" value="KdgT"/>
    <property type="match status" value="1"/>
</dbReference>
<feature type="transmembrane region" description="Helical" evidence="9">
    <location>
        <begin position="101"/>
        <end position="125"/>
    </location>
</feature>
<feature type="transmembrane region" description="Helical" evidence="9">
    <location>
        <begin position="74"/>
        <end position="95"/>
    </location>
</feature>
<keyword evidence="5 9" id="KW-0812">Transmembrane</keyword>
<keyword evidence="6" id="KW-0769">Symport</keyword>
<dbReference type="RefSeq" id="WP_092681094.1">
    <property type="nucleotide sequence ID" value="NZ_FNMZ01000003.1"/>
</dbReference>
<reference evidence="10 11" key="1">
    <citation type="submission" date="2016-10" db="EMBL/GenBank/DDBJ databases">
        <authorList>
            <person name="de Groot N.N."/>
        </authorList>
    </citation>
    <scope>NUCLEOTIDE SEQUENCE [LARGE SCALE GENOMIC DNA]</scope>
    <source>
        <strain evidence="10 11">DSM 17890</strain>
    </source>
</reference>
<dbReference type="AlphaFoldDB" id="A0A1H2Y552"/>
<dbReference type="EMBL" id="FNMZ01000003">
    <property type="protein sequence ID" value="SDX00322.1"/>
    <property type="molecule type" value="Genomic_DNA"/>
</dbReference>
<keyword evidence="2" id="KW-0813">Transport</keyword>